<dbReference type="InterPro" id="IPR001041">
    <property type="entry name" value="2Fe-2S_ferredoxin-type"/>
</dbReference>
<feature type="domain" description="2Fe-2S ferredoxin-type" evidence="2">
    <location>
        <begin position="1"/>
        <end position="91"/>
    </location>
</feature>
<dbReference type="HOGENOM" id="CLU_019091_1_0_0"/>
<evidence type="ECO:0000313" key="3">
    <source>
        <dbReference type="EMBL" id="AHG92969.1"/>
    </source>
</evidence>
<dbReference type="KEGG" id="gba:J421_5434"/>
<dbReference type="Pfam" id="PF14574">
    <property type="entry name" value="RACo_C_ter"/>
    <property type="match status" value="1"/>
</dbReference>
<dbReference type="SUPFAM" id="SSF54292">
    <property type="entry name" value="2Fe-2S ferredoxin-like"/>
    <property type="match status" value="1"/>
</dbReference>
<dbReference type="Pfam" id="PF17651">
    <property type="entry name" value="Raco_middle"/>
    <property type="match status" value="1"/>
</dbReference>
<name>W0RPN8_9BACT</name>
<dbReference type="InterPro" id="IPR052911">
    <property type="entry name" value="Corrinoid_activation_enz"/>
</dbReference>
<dbReference type="GO" id="GO:0051536">
    <property type="term" value="F:iron-sulfur cluster binding"/>
    <property type="evidence" value="ECO:0007669"/>
    <property type="project" value="InterPro"/>
</dbReference>
<feature type="region of interest" description="Disordered" evidence="1">
    <location>
        <begin position="548"/>
        <end position="573"/>
    </location>
</feature>
<dbReference type="EMBL" id="CP007129">
    <property type="protein sequence ID" value="AHG92969.1"/>
    <property type="molecule type" value="Genomic_DNA"/>
</dbReference>
<proteinExistence type="predicted"/>
<dbReference type="PANTHER" id="PTHR42895:SF2">
    <property type="entry name" value="IRON-SULFUR CLUSTER PROTEIN"/>
    <property type="match status" value="1"/>
</dbReference>
<dbReference type="InParanoid" id="W0RPN8"/>
<dbReference type="InterPro" id="IPR041414">
    <property type="entry name" value="Raco-like_middle"/>
</dbReference>
<keyword evidence="3" id="KW-0614">Plasmid</keyword>
<geneLocation type="plasmid" evidence="3 4">
    <name>1</name>
</geneLocation>
<dbReference type="AlphaFoldDB" id="W0RPN8"/>
<accession>W0RPN8</accession>
<dbReference type="PROSITE" id="PS51085">
    <property type="entry name" value="2FE2S_FER_2"/>
    <property type="match status" value="1"/>
</dbReference>
<organism evidence="3 4">
    <name type="scientific">Gemmatirosa kalamazoonensis</name>
    <dbReference type="NCBI Taxonomy" id="861299"/>
    <lineage>
        <taxon>Bacteria</taxon>
        <taxon>Pseudomonadati</taxon>
        <taxon>Gemmatimonadota</taxon>
        <taxon>Gemmatimonadia</taxon>
        <taxon>Gemmatimonadales</taxon>
        <taxon>Gemmatimonadaceae</taxon>
        <taxon>Gemmatirosa</taxon>
    </lineage>
</organism>
<dbReference type="InterPro" id="IPR043129">
    <property type="entry name" value="ATPase_NBD"/>
</dbReference>
<sequence>MSVTITIDGRTAAAEPGGPSLFELAESLGVRVPTSCQKNGKCKECIVEVTAGADALTPPTPPESHLTGSFRLSCQARVAAAGGAVVCHTMRRGKMRVERHAYGLPGGARGLDPAVTRDGDRVLLDGEEIARAAGPLHGLAMDLGTTTVVLRLFDLETGEQIADASFENPQRFGGSDVMSRIDYDTRQGKRVLMRTLAGYLAHAIEAMPVDPQTIYELVVVGNATMRDLFFRQSVYTIGQNPYRSITEIEMAEGKRATTSLATTGRRALLPIHPKARVWGAPIVSGHVGADAAACMLAVDLAHEDRLVCVMDIGTNTELILGNRTRVLAASCPAGPAFEGGAIACGMPGLDGAVERVSLGADGTVSLGVIGDGEAQGICGSGLIDLLSELLRTGRMNELGRFEDGERVDLAPGVYFTEADVNELAQAKGANVAGLQVVFGEYGVSFDDVDVFYLAGGFGRHLSLDAARRIGLVPDLPAEKVVQVGNAAIEGACIALLSMTKRRELEDLVRRVEHCRLETHPSFFDFFVDGCQFRRLEAFHGSRGDAANAENAENADMNGPFSAYSASPRETERP</sequence>
<dbReference type="Proteomes" id="UP000019151">
    <property type="component" value="Plasmid 1"/>
</dbReference>
<dbReference type="Pfam" id="PF00111">
    <property type="entry name" value="Fer2"/>
    <property type="match status" value="1"/>
</dbReference>
<protein>
    <submittedName>
        <fullName evidence="3">Ferredoxin</fullName>
    </submittedName>
</protein>
<evidence type="ECO:0000313" key="4">
    <source>
        <dbReference type="Proteomes" id="UP000019151"/>
    </source>
</evidence>
<evidence type="ECO:0000259" key="2">
    <source>
        <dbReference type="PROSITE" id="PS51085"/>
    </source>
</evidence>
<dbReference type="Gene3D" id="3.10.20.30">
    <property type="match status" value="1"/>
</dbReference>
<dbReference type="InterPro" id="IPR012675">
    <property type="entry name" value="Beta-grasp_dom_sf"/>
</dbReference>
<dbReference type="InterPro" id="IPR036010">
    <property type="entry name" value="2Fe-2S_ferredoxin-like_sf"/>
</dbReference>
<dbReference type="SUPFAM" id="SSF53067">
    <property type="entry name" value="Actin-like ATPase domain"/>
    <property type="match status" value="1"/>
</dbReference>
<keyword evidence="4" id="KW-1185">Reference proteome</keyword>
<gene>
    <name evidence="3" type="ORF">J421_5434</name>
</gene>
<reference evidence="3 4" key="1">
    <citation type="journal article" date="2014" name="Genome Announc.">
        <title>Genome Sequence and Methylome of Soil Bacterium Gemmatirosa kalamazoonensis KBS708T, a Member of the Rarely Cultivated Gemmatimonadetes Phylum.</title>
        <authorList>
            <person name="Debruyn J.M."/>
            <person name="Radosevich M."/>
            <person name="Wommack K.E."/>
            <person name="Polson S.W."/>
            <person name="Hauser L.J."/>
            <person name="Fawaz M.N."/>
            <person name="Korlach J."/>
            <person name="Tsai Y.C."/>
        </authorList>
    </citation>
    <scope>NUCLEOTIDE SEQUENCE [LARGE SCALE GENOMIC DNA]</scope>
    <source>
        <strain evidence="3 4">KBS708</strain>
        <plasmid evidence="4">Plasmid 1</plasmid>
    </source>
</reference>
<dbReference type="InterPro" id="IPR027980">
    <property type="entry name" value="RACo_C"/>
</dbReference>
<evidence type="ECO:0000256" key="1">
    <source>
        <dbReference type="SAM" id="MobiDB-lite"/>
    </source>
</evidence>
<dbReference type="OrthoDB" id="9810588at2"/>
<dbReference type="PANTHER" id="PTHR42895">
    <property type="entry name" value="IRON-SULFUR CLUSTER-BINDING PROTEIN-RELATED"/>
    <property type="match status" value="1"/>
</dbReference>
<dbReference type="CDD" id="cd00207">
    <property type="entry name" value="fer2"/>
    <property type="match status" value="1"/>
</dbReference>
<dbReference type="InterPro" id="IPR042259">
    <property type="entry name" value="Raco-like_middle_sf"/>
</dbReference>
<dbReference type="Gene3D" id="3.30.420.480">
    <property type="entry name" value="Domain of unknown function (DUF4445)"/>
    <property type="match status" value="1"/>
</dbReference>
<dbReference type="RefSeq" id="WP_025414285.1">
    <property type="nucleotide sequence ID" value="NZ_CP007129.1"/>
</dbReference>